<evidence type="ECO:0000313" key="9">
    <source>
        <dbReference type="EMBL" id="KWT78310.1"/>
    </source>
</evidence>
<keyword evidence="4 5" id="KW-0720">Serine protease</keyword>
<name>A0ABR5SBW3_9BACT</name>
<evidence type="ECO:0000256" key="5">
    <source>
        <dbReference type="PROSITE-ProRule" id="PRU01240"/>
    </source>
</evidence>
<dbReference type="EC" id="3.4.21.62" evidence="9"/>
<feature type="active site" description="Charge relay system" evidence="5">
    <location>
        <position position="176"/>
    </location>
</feature>
<dbReference type="InterPro" id="IPR022398">
    <property type="entry name" value="Peptidase_S8_His-AS"/>
</dbReference>
<gene>
    <name evidence="9" type="ORF">ASN18_2915</name>
</gene>
<evidence type="ECO:0000259" key="8">
    <source>
        <dbReference type="Pfam" id="PF00082"/>
    </source>
</evidence>
<dbReference type="InterPro" id="IPR000209">
    <property type="entry name" value="Peptidase_S8/S53_dom"/>
</dbReference>
<dbReference type="PROSITE" id="PS51892">
    <property type="entry name" value="SUBTILASE"/>
    <property type="match status" value="1"/>
</dbReference>
<evidence type="ECO:0000256" key="6">
    <source>
        <dbReference type="RuleBase" id="RU003355"/>
    </source>
</evidence>
<sequence>MRIWNLSKITVSFAALLFAASVLVPLSVFAGELSTSLKNKVSATGGYEKVAAQAERRGSVRIIVKVDAAFRPTSSLTETEAAVQLSAIARTQEKVMGQLASVNVISHYKYQFIPYIAMTVDRNALDAVLAIAEVTSVEEDELSNHKQVNWDITKVGAPAAWSSGYDGTGYAVAILDTGVDKTHPILTGKVVSEACYSSNDSASFASSVCPGGGTDSMSSDSAMPYGGNCPSGGCDHGTHVAGTAAGQNTGQSSGVAKGANIIAIQVFTRFDDNSTCDGASPCTLSYSSDQIKGLERVYALIGTYSIASTNMSLGGGKYTANCDSSNASRKAAIDNLRSAGIATVISSGNSGYTNAIGAPGCISTAVSVGATDSSDAVASYSNSASMLNLLAPGSDVTSSLPNGGYASWNGTSMAAPHVAGAWAVLKQAKPKASVSDILTVLTNTGVSVTDSRNSITKPRIQVDTALNYLLNSTTLTVTKSGPGTGTITSNPAGISCGSTCSATFTLGTSVILTAAADPGSSVTSWSGCDSSSGSQCTVTMSASKSVSVVISISDTNYIAASAWINAVASQYSAYFGTKSGGLITGTDAGGTYYCQWFTNGTAILAYSDGILYFYTGKVGSGWNTSLGLLWNELIRATAWINAFYSQYSSVFGTKSGDVTTGTDTSGTYYIQFFTNGTGLMAWTDGYVYFYSDGRWNSFGTKWK</sequence>
<dbReference type="EMBL" id="LNQR01000117">
    <property type="protein sequence ID" value="KWT78310.1"/>
    <property type="molecule type" value="Genomic_DNA"/>
</dbReference>
<accession>A0ABR5SBW3</accession>
<dbReference type="Gene3D" id="3.40.50.200">
    <property type="entry name" value="Peptidase S8/S53 domain"/>
    <property type="match status" value="1"/>
</dbReference>
<evidence type="ECO:0000256" key="4">
    <source>
        <dbReference type="ARBA" id="ARBA00022825"/>
    </source>
</evidence>
<dbReference type="GO" id="GO:0004252">
    <property type="term" value="F:serine-type endopeptidase activity"/>
    <property type="evidence" value="ECO:0007669"/>
    <property type="project" value="UniProtKB-EC"/>
</dbReference>
<keyword evidence="2 5" id="KW-0645">Protease</keyword>
<evidence type="ECO:0000256" key="3">
    <source>
        <dbReference type="ARBA" id="ARBA00022801"/>
    </source>
</evidence>
<feature type="domain" description="Peptidase S8/S53" evidence="8">
    <location>
        <begin position="167"/>
        <end position="445"/>
    </location>
</feature>
<evidence type="ECO:0000256" key="7">
    <source>
        <dbReference type="SAM" id="SignalP"/>
    </source>
</evidence>
<feature type="active site" description="Charge relay system" evidence="5">
    <location>
        <position position="236"/>
    </location>
</feature>
<evidence type="ECO:0000313" key="10">
    <source>
        <dbReference type="Proteomes" id="UP000060487"/>
    </source>
</evidence>
<protein>
    <submittedName>
        <fullName evidence="9">Subtilisin-like serine protease</fullName>
        <ecNumber evidence="9">3.4.21.62</ecNumber>
    </submittedName>
</protein>
<proteinExistence type="inferred from homology"/>
<keyword evidence="3 5" id="KW-0378">Hydrolase</keyword>
<organism evidence="9 10">
    <name type="scientific">Candidatus Magnetominusculus xianensis</name>
    <dbReference type="NCBI Taxonomy" id="1748249"/>
    <lineage>
        <taxon>Bacteria</taxon>
        <taxon>Pseudomonadati</taxon>
        <taxon>Nitrospirota</taxon>
        <taxon>Nitrospiria</taxon>
        <taxon>Nitrospirales</taxon>
        <taxon>Nitrospiraceae</taxon>
        <taxon>Candidatus Magnetominusculus</taxon>
    </lineage>
</organism>
<dbReference type="PANTHER" id="PTHR43806">
    <property type="entry name" value="PEPTIDASE S8"/>
    <property type="match status" value="1"/>
</dbReference>
<evidence type="ECO:0000256" key="1">
    <source>
        <dbReference type="ARBA" id="ARBA00011073"/>
    </source>
</evidence>
<dbReference type="PROSITE" id="PS00136">
    <property type="entry name" value="SUBTILASE_ASP"/>
    <property type="match status" value="1"/>
</dbReference>
<dbReference type="InterPro" id="IPR015500">
    <property type="entry name" value="Peptidase_S8_subtilisin-rel"/>
</dbReference>
<dbReference type="InterPro" id="IPR050131">
    <property type="entry name" value="Peptidase_S8_subtilisin-like"/>
</dbReference>
<feature type="chain" id="PRO_5046068075" evidence="7">
    <location>
        <begin position="31"/>
        <end position="703"/>
    </location>
</feature>
<keyword evidence="10" id="KW-1185">Reference proteome</keyword>
<dbReference type="PRINTS" id="PR00723">
    <property type="entry name" value="SUBTILISIN"/>
</dbReference>
<dbReference type="Proteomes" id="UP000060487">
    <property type="component" value="Unassembled WGS sequence"/>
</dbReference>
<evidence type="ECO:0000256" key="2">
    <source>
        <dbReference type="ARBA" id="ARBA00022670"/>
    </source>
</evidence>
<keyword evidence="7" id="KW-0732">Signal</keyword>
<dbReference type="RefSeq" id="WP_085053533.1">
    <property type="nucleotide sequence ID" value="NZ_LNQR01000117.1"/>
</dbReference>
<feature type="active site" description="Charge relay system" evidence="5">
    <location>
        <position position="412"/>
    </location>
</feature>
<dbReference type="InterPro" id="IPR023828">
    <property type="entry name" value="Peptidase_S8_Ser-AS"/>
</dbReference>
<comment type="caution">
    <text evidence="9">The sequence shown here is derived from an EMBL/GenBank/DDBJ whole genome shotgun (WGS) entry which is preliminary data.</text>
</comment>
<dbReference type="Pfam" id="PF00082">
    <property type="entry name" value="Peptidase_S8"/>
    <property type="match status" value="1"/>
</dbReference>
<dbReference type="InterPro" id="IPR023827">
    <property type="entry name" value="Peptidase_S8_Asp-AS"/>
</dbReference>
<dbReference type="PANTHER" id="PTHR43806:SF11">
    <property type="entry name" value="CEREVISIN-RELATED"/>
    <property type="match status" value="1"/>
</dbReference>
<dbReference type="PROSITE" id="PS00138">
    <property type="entry name" value="SUBTILASE_SER"/>
    <property type="match status" value="1"/>
</dbReference>
<dbReference type="SUPFAM" id="SSF52743">
    <property type="entry name" value="Subtilisin-like"/>
    <property type="match status" value="1"/>
</dbReference>
<dbReference type="InterPro" id="IPR036852">
    <property type="entry name" value="Peptidase_S8/S53_dom_sf"/>
</dbReference>
<reference evidence="9 10" key="1">
    <citation type="submission" date="2015-11" db="EMBL/GenBank/DDBJ databases">
        <authorList>
            <person name="Lin W."/>
        </authorList>
    </citation>
    <scope>NUCLEOTIDE SEQUENCE [LARGE SCALE GENOMIC DNA]</scope>
    <source>
        <strain evidence="9 10">HCH-1</strain>
    </source>
</reference>
<dbReference type="PROSITE" id="PS00137">
    <property type="entry name" value="SUBTILASE_HIS"/>
    <property type="match status" value="1"/>
</dbReference>
<feature type="signal peptide" evidence="7">
    <location>
        <begin position="1"/>
        <end position="30"/>
    </location>
</feature>
<comment type="similarity">
    <text evidence="1 5 6">Belongs to the peptidase S8 family.</text>
</comment>